<dbReference type="InterPro" id="IPR051712">
    <property type="entry name" value="ARTD-AVP"/>
</dbReference>
<evidence type="ECO:0000259" key="2">
    <source>
        <dbReference type="PROSITE" id="PS51059"/>
    </source>
</evidence>
<dbReference type="AlphaFoldDB" id="A0A1B6GCY8"/>
<proteinExistence type="predicted"/>
<dbReference type="SUPFAM" id="SSF56399">
    <property type="entry name" value="ADP-ribosylation"/>
    <property type="match status" value="1"/>
</dbReference>
<dbReference type="Gene3D" id="3.90.228.10">
    <property type="match status" value="1"/>
</dbReference>
<keyword evidence="1" id="KW-0808">Transferase</keyword>
<feature type="domain" description="PARP catalytic" evidence="2">
    <location>
        <begin position="1"/>
        <end position="192"/>
    </location>
</feature>
<keyword evidence="1" id="KW-0520">NAD</keyword>
<evidence type="ECO:0000313" key="3">
    <source>
        <dbReference type="EMBL" id="JAS60163.1"/>
    </source>
</evidence>
<dbReference type="GO" id="GO:0005634">
    <property type="term" value="C:nucleus"/>
    <property type="evidence" value="ECO:0007669"/>
    <property type="project" value="TreeGrafter"/>
</dbReference>
<dbReference type="InterPro" id="IPR012317">
    <property type="entry name" value="Poly(ADP-ribose)pol_cat_dom"/>
</dbReference>
<sequence>MEPAVEKLVEADSQETKKIKKMILKNYSSFQIIKVDRVENSFLKAMYLLKKEEYLSRYGKVEEKDLFHVTSAKNVKSIINNNFDWRRVLRGKFGIGTSFSDDAEYANHYANQNIGSSRAFIITKVLVSNQIGGHKNLKIPKNNYDTTTGNGKVYVKFGDNETLPMYVAYYKTREFTTKHKTNLLFDYNNYVDYDYDDGANDDDYYYFDDDYTCDLYDGY</sequence>
<name>A0A1B6GCY8_9HEMI</name>
<dbReference type="GO" id="GO:0003950">
    <property type="term" value="F:NAD+ poly-ADP-ribosyltransferase activity"/>
    <property type="evidence" value="ECO:0007669"/>
    <property type="project" value="UniProtKB-UniRule"/>
</dbReference>
<reference evidence="3" key="1">
    <citation type="submission" date="2015-11" db="EMBL/GenBank/DDBJ databases">
        <title>De novo transcriptome assembly of four potential Pierce s Disease insect vectors from Arizona vineyards.</title>
        <authorList>
            <person name="Tassone E.E."/>
        </authorList>
    </citation>
    <scope>NUCLEOTIDE SEQUENCE</scope>
</reference>
<protein>
    <recommendedName>
        <fullName evidence="1">Poly [ADP-ribose] polymerase</fullName>
        <shortName evidence="1">PARP</shortName>
        <ecNumber evidence="1">2.4.2.-</ecNumber>
    </recommendedName>
</protein>
<organism evidence="3">
    <name type="scientific">Cuerna arida</name>
    <dbReference type="NCBI Taxonomy" id="1464854"/>
    <lineage>
        <taxon>Eukaryota</taxon>
        <taxon>Metazoa</taxon>
        <taxon>Ecdysozoa</taxon>
        <taxon>Arthropoda</taxon>
        <taxon>Hexapoda</taxon>
        <taxon>Insecta</taxon>
        <taxon>Pterygota</taxon>
        <taxon>Neoptera</taxon>
        <taxon>Paraneoptera</taxon>
        <taxon>Hemiptera</taxon>
        <taxon>Auchenorrhyncha</taxon>
        <taxon>Membracoidea</taxon>
        <taxon>Cicadellidae</taxon>
        <taxon>Cicadellinae</taxon>
        <taxon>Proconiini</taxon>
        <taxon>Cuerna</taxon>
    </lineage>
</organism>
<evidence type="ECO:0000256" key="1">
    <source>
        <dbReference type="RuleBase" id="RU362114"/>
    </source>
</evidence>
<dbReference type="PROSITE" id="PS51059">
    <property type="entry name" value="PARP_CATALYTIC"/>
    <property type="match status" value="1"/>
</dbReference>
<keyword evidence="1" id="KW-0328">Glycosyltransferase</keyword>
<gene>
    <name evidence="3" type="ORF">g.6724</name>
</gene>
<dbReference type="Pfam" id="PF00644">
    <property type="entry name" value="PARP"/>
    <property type="match status" value="1"/>
</dbReference>
<dbReference type="EC" id="2.4.2.-" evidence="1"/>
<dbReference type="EMBL" id="GECZ01009606">
    <property type="protein sequence ID" value="JAS60163.1"/>
    <property type="molecule type" value="Transcribed_RNA"/>
</dbReference>
<accession>A0A1B6GCY8</accession>
<dbReference type="PANTHER" id="PTHR45740:SF2">
    <property type="entry name" value="POLY [ADP-RIBOSE] POLYMERASE"/>
    <property type="match status" value="1"/>
</dbReference>
<dbReference type="PANTHER" id="PTHR45740">
    <property type="entry name" value="POLY [ADP-RIBOSE] POLYMERASE"/>
    <property type="match status" value="1"/>
</dbReference>
<dbReference type="GO" id="GO:1990404">
    <property type="term" value="F:NAD+-protein mono-ADP-ribosyltransferase activity"/>
    <property type="evidence" value="ECO:0007669"/>
    <property type="project" value="TreeGrafter"/>
</dbReference>